<comment type="caution">
    <text evidence="8">The sequence shown here is derived from an EMBL/GenBank/DDBJ whole genome shotgun (WGS) entry which is preliminary data.</text>
</comment>
<dbReference type="Gene3D" id="3.90.1150.10">
    <property type="entry name" value="Aspartate Aminotransferase, domain 1"/>
    <property type="match status" value="1"/>
</dbReference>
<dbReference type="RefSeq" id="WP_198617213.1">
    <property type="nucleotide sequence ID" value="NZ_JABANU010000004.1"/>
</dbReference>
<gene>
    <name evidence="8" type="ORF">HHH54_02255</name>
</gene>
<dbReference type="InterPro" id="IPR015422">
    <property type="entry name" value="PyrdxlP-dep_Trfase_small"/>
</dbReference>
<accession>A0ABS0T768</accession>
<dbReference type="CDD" id="cd00609">
    <property type="entry name" value="AAT_like"/>
    <property type="match status" value="1"/>
</dbReference>
<dbReference type="PROSITE" id="PS00599">
    <property type="entry name" value="AA_TRANSFER_CLASS_2"/>
    <property type="match status" value="1"/>
</dbReference>
<evidence type="ECO:0000256" key="2">
    <source>
        <dbReference type="ARBA" id="ARBA00015148"/>
    </source>
</evidence>
<dbReference type="Pfam" id="PF00155">
    <property type="entry name" value="Aminotran_1_2"/>
    <property type="match status" value="1"/>
</dbReference>
<keyword evidence="3 8" id="KW-0032">Aminotransferase</keyword>
<name>A0ABS0T768_9STAP</name>
<dbReference type="InterPro" id="IPR001917">
    <property type="entry name" value="Aminotrans_II_pyridoxalP_BS"/>
</dbReference>
<evidence type="ECO:0000256" key="5">
    <source>
        <dbReference type="ARBA" id="ARBA00022898"/>
    </source>
</evidence>
<evidence type="ECO:0000256" key="3">
    <source>
        <dbReference type="ARBA" id="ARBA00022576"/>
    </source>
</evidence>
<keyword evidence="4" id="KW-0808">Transferase</keyword>
<evidence type="ECO:0000313" key="8">
    <source>
        <dbReference type="EMBL" id="MBI5974420.1"/>
    </source>
</evidence>
<evidence type="ECO:0000256" key="6">
    <source>
        <dbReference type="RuleBase" id="RU003693"/>
    </source>
</evidence>
<dbReference type="EMBL" id="JABANU010000004">
    <property type="protein sequence ID" value="MBI5974420.1"/>
    <property type="molecule type" value="Genomic_DNA"/>
</dbReference>
<dbReference type="InterPro" id="IPR015424">
    <property type="entry name" value="PyrdxlP-dep_Trfase"/>
</dbReference>
<proteinExistence type="inferred from homology"/>
<dbReference type="PANTHER" id="PTHR42885">
    <property type="entry name" value="HISTIDINOL-PHOSPHATE AMINOTRANSFERASE-RELATED"/>
    <property type="match status" value="1"/>
</dbReference>
<dbReference type="InterPro" id="IPR004839">
    <property type="entry name" value="Aminotransferase_I/II_large"/>
</dbReference>
<keyword evidence="5 6" id="KW-0663">Pyridoxal phosphate</keyword>
<evidence type="ECO:0000256" key="4">
    <source>
        <dbReference type="ARBA" id="ARBA00022679"/>
    </source>
</evidence>
<dbReference type="InterPro" id="IPR015421">
    <property type="entry name" value="PyrdxlP-dep_Trfase_major"/>
</dbReference>
<dbReference type="PANTHER" id="PTHR42885:SF2">
    <property type="entry name" value="HISTIDINOL-PHOSPHATE AMINOTRANSFERASE"/>
    <property type="match status" value="1"/>
</dbReference>
<dbReference type="SUPFAM" id="SSF53383">
    <property type="entry name" value="PLP-dependent transferases"/>
    <property type="match status" value="1"/>
</dbReference>
<feature type="domain" description="Aminotransferase class I/classII large" evidence="7">
    <location>
        <begin position="5"/>
        <end position="319"/>
    </location>
</feature>
<dbReference type="Proteomes" id="UP000751852">
    <property type="component" value="Unassembled WGS sequence"/>
</dbReference>
<sequence length="338" mass="39141">MIRMNKNESPIKPLDDTQLAQIITSSNFHHYPDEEHDRFRRAYAAYYQNLNMNQICCGNGSDELIQKLMFHMPEGPCLTFNPDFFMYQDYANQTDREIYFIEATEDLTFPLEKVQAEIERIQPSFFIFSNPHNPTGHRFDESYVEALADTMKKINGYLVVDEAYIDFSTPLDIPLQDHVIVMRTLSKAFALAGLRLGVLISTEKTIAMMREIEHPYPLTSLTLAVATQIFENQDDTKAFVEHQRALSQRLRDILNTYAKPHMTVFPSDTNFVLTRGEKAEDLGHYLEEKGFHARFYDPKTEYPMSESVRYSIATDEELDAFEAAVKEWSERHGVSNQS</sequence>
<keyword evidence="9" id="KW-1185">Reference proteome</keyword>
<evidence type="ECO:0000256" key="1">
    <source>
        <dbReference type="ARBA" id="ARBA00001933"/>
    </source>
</evidence>
<reference evidence="8 9" key="1">
    <citation type="submission" date="2020-04" db="EMBL/GenBank/DDBJ databases">
        <title>Staphylococcus species from domestic dog.</title>
        <authorList>
            <person name="Paterson G.K."/>
        </authorList>
    </citation>
    <scope>NUCLEOTIDE SEQUENCE [LARGE SCALE GENOMIC DNA]</scope>
    <source>
        <strain evidence="8 9">H16/1A</strain>
    </source>
</reference>
<protein>
    <recommendedName>
        <fullName evidence="2">Putative pyridoxal phosphate-dependent acyltransferase</fullName>
    </recommendedName>
</protein>
<comment type="similarity">
    <text evidence="6">Belongs to the class-II pyridoxal-phosphate-dependent aminotransferase family.</text>
</comment>
<comment type="cofactor">
    <cofactor evidence="1 6">
        <name>pyridoxal 5'-phosphate</name>
        <dbReference type="ChEBI" id="CHEBI:597326"/>
    </cofactor>
</comment>
<evidence type="ECO:0000313" key="9">
    <source>
        <dbReference type="Proteomes" id="UP000751852"/>
    </source>
</evidence>
<evidence type="ECO:0000259" key="7">
    <source>
        <dbReference type="Pfam" id="PF00155"/>
    </source>
</evidence>
<dbReference type="GO" id="GO:0008483">
    <property type="term" value="F:transaminase activity"/>
    <property type="evidence" value="ECO:0007669"/>
    <property type="project" value="UniProtKB-KW"/>
</dbReference>
<organism evidence="8 9">
    <name type="scientific">Staphylococcus canis</name>
    <dbReference type="NCBI Taxonomy" id="2724942"/>
    <lineage>
        <taxon>Bacteria</taxon>
        <taxon>Bacillati</taxon>
        <taxon>Bacillota</taxon>
        <taxon>Bacilli</taxon>
        <taxon>Bacillales</taxon>
        <taxon>Staphylococcaceae</taxon>
        <taxon>Staphylococcus</taxon>
    </lineage>
</organism>
<dbReference type="Gene3D" id="3.40.640.10">
    <property type="entry name" value="Type I PLP-dependent aspartate aminotransferase-like (Major domain)"/>
    <property type="match status" value="1"/>
</dbReference>